<dbReference type="GO" id="GO:0042729">
    <property type="term" value="C:DASH complex"/>
    <property type="evidence" value="ECO:0007669"/>
    <property type="project" value="InterPro"/>
</dbReference>
<evidence type="ECO:0000256" key="9">
    <source>
        <dbReference type="ARBA" id="ARBA00022701"/>
    </source>
</evidence>
<evidence type="ECO:0000256" key="8">
    <source>
        <dbReference type="ARBA" id="ARBA00022618"/>
    </source>
</evidence>
<evidence type="ECO:0000256" key="1">
    <source>
        <dbReference type="ARBA" id="ARBA00004123"/>
    </source>
</evidence>
<keyword evidence="9" id="KW-0493">Microtubule</keyword>
<keyword evidence="13" id="KW-0539">Nucleus</keyword>
<gene>
    <name evidence="18" type="ORF">KLDO_g1585</name>
</gene>
<evidence type="ECO:0000256" key="12">
    <source>
        <dbReference type="ARBA" id="ARBA00023212"/>
    </source>
</evidence>
<evidence type="ECO:0000256" key="7">
    <source>
        <dbReference type="ARBA" id="ARBA00022490"/>
    </source>
</evidence>
<dbReference type="GO" id="GO:0008608">
    <property type="term" value="P:attachment of spindle microtubules to kinetochore"/>
    <property type="evidence" value="ECO:0007669"/>
    <property type="project" value="InterPro"/>
</dbReference>
<keyword evidence="19" id="KW-1185">Reference proteome</keyword>
<protein>
    <recommendedName>
        <fullName evidence="5">DASH complex subunit DAD4</fullName>
    </recommendedName>
    <alternativeName>
        <fullName evidence="16">Outer kinetochore protein DAD4</fullName>
    </alternativeName>
</protein>
<comment type="caution">
    <text evidence="18">The sequence shown here is derived from an EMBL/GenBank/DDBJ whole genome shotgun (WGS) entry which is preliminary data.</text>
</comment>
<keyword evidence="10" id="KW-0498">Mitosis</keyword>
<dbReference type="GO" id="GO:0005874">
    <property type="term" value="C:microtubule"/>
    <property type="evidence" value="ECO:0007669"/>
    <property type="project" value="UniProtKB-KW"/>
</dbReference>
<keyword evidence="15" id="KW-0137">Centromere</keyword>
<evidence type="ECO:0000256" key="5">
    <source>
        <dbReference type="ARBA" id="ARBA00020259"/>
    </source>
</evidence>
<keyword evidence="6" id="KW-0158">Chromosome</keyword>
<dbReference type="PANTHER" id="PTHR28222:SF1">
    <property type="entry name" value="DASH COMPLEX SUBUNIT DAD4"/>
    <property type="match status" value="1"/>
</dbReference>
<keyword evidence="8" id="KW-0132">Cell division</keyword>
<sequence length="72" mass="8436">MENPYEKVQSNILARIIGNVERLNQSVVILNQELRRVNAKNKNLELMSQMCENYRESVDFQLQATSKKQEPL</sequence>
<reference evidence="18 19" key="1">
    <citation type="submission" date="2014-03" db="EMBL/GenBank/DDBJ databases">
        <title>The genome of Kluyveromyces dobzhanskii.</title>
        <authorList>
            <person name="Nystedt B."/>
            <person name="Astrom S."/>
        </authorList>
    </citation>
    <scope>NUCLEOTIDE SEQUENCE [LARGE SCALE GENOMIC DNA]</scope>
    <source>
        <strain evidence="18 19">CBS 2104</strain>
    </source>
</reference>
<evidence type="ECO:0000313" key="19">
    <source>
        <dbReference type="Proteomes" id="UP000031516"/>
    </source>
</evidence>
<comment type="subcellular location">
    <subcellularLocation>
        <location evidence="3">Chromosome</location>
        <location evidence="3">Centromere</location>
        <location evidence="3">Kinetochore</location>
    </subcellularLocation>
    <subcellularLocation>
        <location evidence="2">Cytoplasm</location>
        <location evidence="2">Cytoskeleton</location>
        <location evidence="2">Spindle</location>
    </subcellularLocation>
    <subcellularLocation>
        <location evidence="1">Nucleus</location>
    </subcellularLocation>
</comment>
<evidence type="ECO:0000256" key="4">
    <source>
        <dbReference type="ARBA" id="ARBA00009754"/>
    </source>
</evidence>
<keyword evidence="7" id="KW-0963">Cytoplasm</keyword>
<proteinExistence type="inferred from homology"/>
<comment type="similarity">
    <text evidence="4">Belongs to the DASH complex DAD4 family.</text>
</comment>
<evidence type="ECO:0000256" key="6">
    <source>
        <dbReference type="ARBA" id="ARBA00022454"/>
    </source>
</evidence>
<keyword evidence="17" id="KW-0175">Coiled coil</keyword>
<evidence type="ECO:0000256" key="13">
    <source>
        <dbReference type="ARBA" id="ARBA00023242"/>
    </source>
</evidence>
<dbReference type="Pfam" id="PF08650">
    <property type="entry name" value="DASH_Dad4"/>
    <property type="match status" value="1"/>
</dbReference>
<dbReference type="AlphaFoldDB" id="A0A0A8L4Y1"/>
<evidence type="ECO:0000256" key="2">
    <source>
        <dbReference type="ARBA" id="ARBA00004186"/>
    </source>
</evidence>
<accession>A0A0A8L4Y1</accession>
<feature type="coiled-coil region" evidence="17">
    <location>
        <begin position="20"/>
        <end position="47"/>
    </location>
</feature>
<name>A0A0A8L4Y1_9SACH</name>
<evidence type="ECO:0000256" key="14">
    <source>
        <dbReference type="ARBA" id="ARBA00023306"/>
    </source>
</evidence>
<dbReference type="Proteomes" id="UP000031516">
    <property type="component" value="Unassembled WGS sequence"/>
</dbReference>
<keyword evidence="11" id="KW-0995">Kinetochore</keyword>
<evidence type="ECO:0000256" key="3">
    <source>
        <dbReference type="ARBA" id="ARBA00004629"/>
    </source>
</evidence>
<keyword evidence="14" id="KW-0131">Cell cycle</keyword>
<dbReference type="EMBL" id="CCBQ010000021">
    <property type="protein sequence ID" value="CDO93284.1"/>
    <property type="molecule type" value="Genomic_DNA"/>
</dbReference>
<dbReference type="GO" id="GO:0051301">
    <property type="term" value="P:cell division"/>
    <property type="evidence" value="ECO:0007669"/>
    <property type="project" value="UniProtKB-KW"/>
</dbReference>
<evidence type="ECO:0000256" key="17">
    <source>
        <dbReference type="SAM" id="Coils"/>
    </source>
</evidence>
<organism evidence="18 19">
    <name type="scientific">Kluyveromyces dobzhanskii CBS 2104</name>
    <dbReference type="NCBI Taxonomy" id="1427455"/>
    <lineage>
        <taxon>Eukaryota</taxon>
        <taxon>Fungi</taxon>
        <taxon>Dikarya</taxon>
        <taxon>Ascomycota</taxon>
        <taxon>Saccharomycotina</taxon>
        <taxon>Saccharomycetes</taxon>
        <taxon>Saccharomycetales</taxon>
        <taxon>Saccharomycetaceae</taxon>
        <taxon>Kluyveromyces</taxon>
    </lineage>
</organism>
<dbReference type="GO" id="GO:0072686">
    <property type="term" value="C:mitotic spindle"/>
    <property type="evidence" value="ECO:0007669"/>
    <property type="project" value="InterPro"/>
</dbReference>
<evidence type="ECO:0000256" key="15">
    <source>
        <dbReference type="ARBA" id="ARBA00023328"/>
    </source>
</evidence>
<dbReference type="InterPro" id="IPR013959">
    <property type="entry name" value="DASH_Dad4"/>
</dbReference>
<evidence type="ECO:0000256" key="10">
    <source>
        <dbReference type="ARBA" id="ARBA00022776"/>
    </source>
</evidence>
<dbReference type="PANTHER" id="PTHR28222">
    <property type="entry name" value="DASH COMPLEX SUBUNIT DAD4"/>
    <property type="match status" value="1"/>
</dbReference>
<dbReference type="OrthoDB" id="5516652at2759"/>
<keyword evidence="12" id="KW-0206">Cytoskeleton</keyword>
<evidence type="ECO:0000256" key="11">
    <source>
        <dbReference type="ARBA" id="ARBA00022838"/>
    </source>
</evidence>
<evidence type="ECO:0000313" key="18">
    <source>
        <dbReference type="EMBL" id="CDO93284.1"/>
    </source>
</evidence>
<evidence type="ECO:0000256" key="16">
    <source>
        <dbReference type="ARBA" id="ARBA00030569"/>
    </source>
</evidence>